<feature type="domain" description="AB hydrolase-1" evidence="1">
    <location>
        <begin position="60"/>
        <end position="285"/>
    </location>
</feature>
<dbReference type="Gene3D" id="3.40.50.1820">
    <property type="entry name" value="alpha/beta hydrolase"/>
    <property type="match status" value="1"/>
</dbReference>
<reference evidence="2 3" key="1">
    <citation type="submission" date="2013-08" db="EMBL/GenBank/DDBJ databases">
        <authorList>
            <person name="Huang J."/>
            <person name="Wang G."/>
        </authorList>
    </citation>
    <scope>NUCLEOTIDE SEQUENCE [LARGE SCALE GENOMIC DNA]</scope>
    <source>
        <strain evidence="2 3">JSM 076056</strain>
    </source>
</reference>
<dbReference type="AlphaFoldDB" id="A0A0A5GLP7"/>
<proteinExistence type="predicted"/>
<dbReference type="eggNOG" id="COG2267">
    <property type="taxonomic scope" value="Bacteria"/>
</dbReference>
<sequence>MPCECKETYIYVWNETTREYGEIMGIEHFSREQYTAHDKRSLPYRWYKKHQHKQTDSVWVVVHGITAEMRALHDFGMHLKEVGDVVVPTLRGYDLGHPRGDIPMVGTYDRDLEALLNQLRQKGYSRVYWVGHSMGCANLLRLLSYNRDFGDGYVFLSPFFHPSLQVYRRPEGNGQEEGYELKMKKIFLLYFLNRFNIARWSHEKVATIPDEFDEASTLSLSFRLLVSRFVPSIPKDFFSRIEKPIIAAIGSEDEVTDSSKLHKWWKKQTNHLYVELPEEDHNSLLKSKKTVELLEDWAMTMNNS</sequence>
<dbReference type="SUPFAM" id="SSF53474">
    <property type="entry name" value="alpha/beta-Hydrolases"/>
    <property type="match status" value="1"/>
</dbReference>
<protein>
    <recommendedName>
        <fullName evidence="1">AB hydrolase-1 domain-containing protein</fullName>
    </recommendedName>
</protein>
<evidence type="ECO:0000313" key="2">
    <source>
        <dbReference type="EMBL" id="KGX92065.1"/>
    </source>
</evidence>
<evidence type="ECO:0000313" key="3">
    <source>
        <dbReference type="Proteomes" id="UP000030528"/>
    </source>
</evidence>
<organism evidence="2 3">
    <name type="scientific">Pontibacillus halophilus JSM 076056 = DSM 19796</name>
    <dbReference type="NCBI Taxonomy" id="1385510"/>
    <lineage>
        <taxon>Bacteria</taxon>
        <taxon>Bacillati</taxon>
        <taxon>Bacillota</taxon>
        <taxon>Bacilli</taxon>
        <taxon>Bacillales</taxon>
        <taxon>Bacillaceae</taxon>
        <taxon>Pontibacillus</taxon>
    </lineage>
</organism>
<dbReference type="Proteomes" id="UP000030528">
    <property type="component" value="Unassembled WGS sequence"/>
</dbReference>
<dbReference type="EMBL" id="AVPE01000008">
    <property type="protein sequence ID" value="KGX92065.1"/>
    <property type="molecule type" value="Genomic_DNA"/>
</dbReference>
<dbReference type="InterPro" id="IPR000073">
    <property type="entry name" value="AB_hydrolase_1"/>
</dbReference>
<keyword evidence="3" id="KW-1185">Reference proteome</keyword>
<dbReference type="Pfam" id="PF12697">
    <property type="entry name" value="Abhydrolase_6"/>
    <property type="match status" value="1"/>
</dbReference>
<name>A0A0A5GLP7_9BACI</name>
<dbReference type="InterPro" id="IPR029058">
    <property type="entry name" value="AB_hydrolase_fold"/>
</dbReference>
<accession>A0A0A5GLP7</accession>
<gene>
    <name evidence="2" type="ORF">N781_02775</name>
</gene>
<evidence type="ECO:0000259" key="1">
    <source>
        <dbReference type="Pfam" id="PF12697"/>
    </source>
</evidence>
<comment type="caution">
    <text evidence="2">The sequence shown here is derived from an EMBL/GenBank/DDBJ whole genome shotgun (WGS) entry which is preliminary data.</text>
</comment>
<dbReference type="STRING" id="1385510.GCA_000425205_00581"/>